<reference evidence="1" key="1">
    <citation type="submission" date="2014-09" db="EMBL/GenBank/DDBJ databases">
        <authorList>
            <person name="Magalhaes I.L.F."/>
            <person name="Oliveira U."/>
            <person name="Santos F.R."/>
            <person name="Vidigal T.H.D.A."/>
            <person name="Brescovit A.D."/>
            <person name="Santos A.J."/>
        </authorList>
    </citation>
    <scope>NUCLEOTIDE SEQUENCE</scope>
    <source>
        <tissue evidence="1">Shoot tissue taken approximately 20 cm above the soil surface</tissue>
    </source>
</reference>
<dbReference type="AlphaFoldDB" id="A0A0A9D562"/>
<proteinExistence type="predicted"/>
<organism evidence="1">
    <name type="scientific">Arundo donax</name>
    <name type="common">Giant reed</name>
    <name type="synonym">Donax arundinaceus</name>
    <dbReference type="NCBI Taxonomy" id="35708"/>
    <lineage>
        <taxon>Eukaryota</taxon>
        <taxon>Viridiplantae</taxon>
        <taxon>Streptophyta</taxon>
        <taxon>Embryophyta</taxon>
        <taxon>Tracheophyta</taxon>
        <taxon>Spermatophyta</taxon>
        <taxon>Magnoliopsida</taxon>
        <taxon>Liliopsida</taxon>
        <taxon>Poales</taxon>
        <taxon>Poaceae</taxon>
        <taxon>PACMAD clade</taxon>
        <taxon>Arundinoideae</taxon>
        <taxon>Arundineae</taxon>
        <taxon>Arundo</taxon>
    </lineage>
</organism>
<accession>A0A0A9D562</accession>
<reference evidence="1" key="2">
    <citation type="journal article" date="2015" name="Data Brief">
        <title>Shoot transcriptome of the giant reed, Arundo donax.</title>
        <authorList>
            <person name="Barrero R.A."/>
            <person name="Guerrero F.D."/>
            <person name="Moolhuijzen P."/>
            <person name="Goolsby J.A."/>
            <person name="Tidwell J."/>
            <person name="Bellgard S.E."/>
            <person name="Bellgard M.I."/>
        </authorList>
    </citation>
    <scope>NUCLEOTIDE SEQUENCE</scope>
    <source>
        <tissue evidence="1">Shoot tissue taken approximately 20 cm above the soil surface</tissue>
    </source>
</reference>
<name>A0A0A9D562_ARUDO</name>
<protein>
    <submittedName>
        <fullName evidence="1">Uncharacterized protein</fullName>
    </submittedName>
</protein>
<sequence>MFQMCKSLAKIRTQGIFSSFQFPNTTFEQHFVTSITIRIGVYVMPIWISVIPNSQSEFSTERVTDLWKQVKA</sequence>
<evidence type="ECO:0000313" key="1">
    <source>
        <dbReference type="EMBL" id="JAD78882.1"/>
    </source>
</evidence>
<dbReference type="EMBL" id="GBRH01219013">
    <property type="protein sequence ID" value="JAD78882.1"/>
    <property type="molecule type" value="Transcribed_RNA"/>
</dbReference>